<protein>
    <submittedName>
        <fullName evidence="1">Uncharacterized protein</fullName>
    </submittedName>
</protein>
<dbReference type="Proteomes" id="UP001055439">
    <property type="component" value="Chromosome 7"/>
</dbReference>
<dbReference type="EMBL" id="CP097509">
    <property type="protein sequence ID" value="URE20558.1"/>
    <property type="molecule type" value="Genomic_DNA"/>
</dbReference>
<reference evidence="1" key="1">
    <citation type="submission" date="2022-05" db="EMBL/GenBank/DDBJ databases">
        <title>The Musa troglodytarum L. genome provides insights into the mechanism of non-climacteric behaviour and enrichment of carotenoids.</title>
        <authorList>
            <person name="Wang J."/>
        </authorList>
    </citation>
    <scope>NUCLEOTIDE SEQUENCE</scope>
    <source>
        <tissue evidence="1">Leaf</tissue>
    </source>
</reference>
<dbReference type="AlphaFoldDB" id="A0A9E7KH90"/>
<organism evidence="1 2">
    <name type="scientific">Musa troglodytarum</name>
    <name type="common">fe'i banana</name>
    <dbReference type="NCBI Taxonomy" id="320322"/>
    <lineage>
        <taxon>Eukaryota</taxon>
        <taxon>Viridiplantae</taxon>
        <taxon>Streptophyta</taxon>
        <taxon>Embryophyta</taxon>
        <taxon>Tracheophyta</taxon>
        <taxon>Spermatophyta</taxon>
        <taxon>Magnoliopsida</taxon>
        <taxon>Liliopsida</taxon>
        <taxon>Zingiberales</taxon>
        <taxon>Musaceae</taxon>
        <taxon>Musa</taxon>
    </lineage>
</organism>
<gene>
    <name evidence="1" type="ORF">MUK42_36725</name>
</gene>
<proteinExistence type="predicted"/>
<accession>A0A9E7KH90</accession>
<evidence type="ECO:0000313" key="1">
    <source>
        <dbReference type="EMBL" id="URE20558.1"/>
    </source>
</evidence>
<keyword evidence="2" id="KW-1185">Reference proteome</keyword>
<sequence>MGSGDIPCIFGHPKKKDLRVPIGDCRDVLLAAVEHFTTWFPSHTWFLFPEKSIFFHEFRHGTLASPSAWHYFAVVCRNRDQLHESFTTVIYVLEANVALDQWKSKTPDVNPPRSFKFGDALADEAGMVPQVKIAYLTLNGQRYLPPAMTQRMK</sequence>
<evidence type="ECO:0000313" key="2">
    <source>
        <dbReference type="Proteomes" id="UP001055439"/>
    </source>
</evidence>
<name>A0A9E7KH90_9LILI</name>